<feature type="transmembrane region" description="Helical" evidence="9">
    <location>
        <begin position="12"/>
        <end position="31"/>
    </location>
</feature>
<evidence type="ECO:0000256" key="2">
    <source>
        <dbReference type="ARBA" id="ARBA00009239"/>
    </source>
</evidence>
<dbReference type="Pfam" id="PF05679">
    <property type="entry name" value="CHGN"/>
    <property type="match status" value="1"/>
</dbReference>
<dbReference type="RefSeq" id="XP_014241886.1">
    <property type="nucleotide sequence ID" value="XM_014386400.2"/>
</dbReference>
<keyword evidence="12" id="KW-1185">Reference proteome</keyword>
<evidence type="ECO:0000256" key="3">
    <source>
        <dbReference type="ARBA" id="ARBA00022679"/>
    </source>
</evidence>
<dbReference type="Gene3D" id="3.90.550.50">
    <property type="match status" value="1"/>
</dbReference>
<evidence type="ECO:0000313" key="12">
    <source>
        <dbReference type="Proteomes" id="UP000494040"/>
    </source>
</evidence>
<keyword evidence="10" id="KW-0175">Coiled coil</keyword>
<dbReference type="PANTHER" id="PTHR12369:SF13">
    <property type="entry name" value="HEXOSYLTRANSFERASE"/>
    <property type="match status" value="1"/>
</dbReference>
<evidence type="ECO:0000256" key="1">
    <source>
        <dbReference type="ARBA" id="ARBA00004447"/>
    </source>
</evidence>
<keyword evidence="4 9" id="KW-0812">Transmembrane</keyword>
<accession>A0A8I6RB25</accession>
<dbReference type="GO" id="GO:0032580">
    <property type="term" value="C:Golgi cisterna membrane"/>
    <property type="evidence" value="ECO:0007669"/>
    <property type="project" value="UniProtKB-SubCell"/>
</dbReference>
<dbReference type="CTD" id="79586"/>
<proteinExistence type="inferred from homology"/>
<dbReference type="OrthoDB" id="9985088at2759"/>
<dbReference type="PANTHER" id="PTHR12369">
    <property type="entry name" value="CHONDROITIN SYNTHASE"/>
    <property type="match status" value="1"/>
</dbReference>
<dbReference type="InterPro" id="IPR008428">
    <property type="entry name" value="Chond_GalNAc"/>
</dbReference>
<keyword evidence="6 9" id="KW-1133">Transmembrane helix</keyword>
<dbReference type="OMA" id="YLNRVRM"/>
<evidence type="ECO:0000256" key="4">
    <source>
        <dbReference type="ARBA" id="ARBA00022692"/>
    </source>
</evidence>
<evidence type="ECO:0000256" key="10">
    <source>
        <dbReference type="SAM" id="Coils"/>
    </source>
</evidence>
<evidence type="ECO:0000256" key="7">
    <source>
        <dbReference type="ARBA" id="ARBA00023034"/>
    </source>
</evidence>
<evidence type="ECO:0000256" key="9">
    <source>
        <dbReference type="RuleBase" id="RU364016"/>
    </source>
</evidence>
<comment type="subcellular location">
    <subcellularLocation>
        <location evidence="1 9">Golgi apparatus</location>
        <location evidence="1 9">Golgi stack membrane</location>
        <topology evidence="1 9">Single-pass type II membrane protein</topology>
    </subcellularLocation>
</comment>
<dbReference type="EnsemblMetazoa" id="XM_014386400.2">
    <property type="protein sequence ID" value="XP_014241886.1"/>
    <property type="gene ID" value="LOC106662351"/>
</dbReference>
<dbReference type="AlphaFoldDB" id="A0A8I6RB25"/>
<protein>
    <recommendedName>
        <fullName evidence="9">Hexosyltransferase</fullName>
        <ecNumber evidence="9">2.4.1.-</ecNumber>
    </recommendedName>
</protein>
<dbReference type="KEGG" id="clec:106662351"/>
<evidence type="ECO:0000313" key="11">
    <source>
        <dbReference type="EnsemblMetazoa" id="XP_014241886.1"/>
    </source>
</evidence>
<organism evidence="11 12">
    <name type="scientific">Cimex lectularius</name>
    <name type="common">Bed bug</name>
    <name type="synonym">Acanthia lectularia</name>
    <dbReference type="NCBI Taxonomy" id="79782"/>
    <lineage>
        <taxon>Eukaryota</taxon>
        <taxon>Metazoa</taxon>
        <taxon>Ecdysozoa</taxon>
        <taxon>Arthropoda</taxon>
        <taxon>Hexapoda</taxon>
        <taxon>Insecta</taxon>
        <taxon>Pterygota</taxon>
        <taxon>Neoptera</taxon>
        <taxon>Paraneoptera</taxon>
        <taxon>Hemiptera</taxon>
        <taxon>Heteroptera</taxon>
        <taxon>Panheteroptera</taxon>
        <taxon>Cimicomorpha</taxon>
        <taxon>Cimicidae</taxon>
        <taxon>Cimex</taxon>
    </lineage>
</organism>
<dbReference type="GO" id="GO:0047238">
    <property type="term" value="F:glucuronosyl-N-acetylgalactosaminyl-proteoglycan 4-beta-N-acetylgalactosaminyltransferase activity"/>
    <property type="evidence" value="ECO:0007669"/>
    <property type="project" value="TreeGrafter"/>
</dbReference>
<name>A0A8I6RB25_CIMLE</name>
<keyword evidence="7 9" id="KW-0333">Golgi apparatus</keyword>
<comment type="similarity">
    <text evidence="2 9">Belongs to the chondroitin N-acetylgalactosaminyltransferase family.</text>
</comment>
<dbReference type="InterPro" id="IPR051227">
    <property type="entry name" value="CS_glycosyltransferase"/>
</dbReference>
<reference evidence="11" key="1">
    <citation type="submission" date="2022-01" db="UniProtKB">
        <authorList>
            <consortium name="EnsemblMetazoa"/>
        </authorList>
    </citation>
    <scope>IDENTIFICATION</scope>
</reference>
<evidence type="ECO:0000256" key="8">
    <source>
        <dbReference type="ARBA" id="ARBA00023136"/>
    </source>
</evidence>
<keyword evidence="3 9" id="KW-0808">Transferase</keyword>
<keyword evidence="5 9" id="KW-0735">Signal-anchor</keyword>
<evidence type="ECO:0000256" key="5">
    <source>
        <dbReference type="ARBA" id="ARBA00022968"/>
    </source>
</evidence>
<sequence length="753" mass="86293">MGVWRMLNQNTPIILSIILGLSLSFLVTRYLNENCQVGSLLDVQDNALRSDEFEPKINFAGKPQRAKKVPKNLVRPRYYSTELGIRQRLFMGVMTTEKTVGSLALAVNRTSLPYLNKIMFFLDAVGAENARASDLKLPGIIGFKDTKENLKPFHVIKYLTDNFLEEFDFFFISKDTTYVNARQLETIIKKISVSEHIHAGGKPAGEGSPFCSLDGGILLSNSVLKKIRPSLDWCVKNSFSDSHDANVGRCILHASQLPCVQMVQGNVFESVFLKPEDESRLESLDLGSSLSYYPISDPNVFYKLHMMFCKKHLLQVRDELARLEEKFDKKDSAWPPGSYPPMTPPTRFDLLAWQHFDLDNIYLPSDFQNYKPLIGPDRQDILNALNKSVDWVMSRYPSELHFRRLVNGYRRFDASRGLDYILDLGFKDNTGKEVVKRIEVSKPLGKVELLPMPYVTESTRIFMLLPVQSNDNQPASEFMKKYSNTCSQTDLTFLLLILLYEPRAPGKGHEADVFKEIKALATDLSSKKHRDCKIAWISIRLPEVDHKAPLEDHLTYFAMTDLVSKKLSQESLILFTEPNMELRSDYLNRVRMGTITGKQVYSPIPFTEYNPEIVFRNVSQRNTVLEIHKNSGRFDIDNTRHLSFYLNDYTAARSNITYLPVVKSDKDIAKLFYFYKESKETGKVKSLLDLFSRQDMNVLRTTEPSLKLHRADCHEIKTDIIGPTEYSRCSSPMATRSQLGQIVLDYKDKLRTM</sequence>
<dbReference type="Proteomes" id="UP000494040">
    <property type="component" value="Unassembled WGS sequence"/>
</dbReference>
<dbReference type="GeneID" id="106662351"/>
<dbReference type="EC" id="2.4.1.-" evidence="9"/>
<evidence type="ECO:0000256" key="6">
    <source>
        <dbReference type="ARBA" id="ARBA00022989"/>
    </source>
</evidence>
<keyword evidence="8 9" id="KW-0472">Membrane</keyword>
<feature type="coiled-coil region" evidence="10">
    <location>
        <begin position="306"/>
        <end position="333"/>
    </location>
</feature>